<name>A0A401QIY6_SCYTO</name>
<feature type="region of interest" description="Disordered" evidence="1">
    <location>
        <begin position="1"/>
        <end position="223"/>
    </location>
</feature>
<accession>A0A401QIY6</accession>
<feature type="compositionally biased region" description="Basic and acidic residues" evidence="1">
    <location>
        <begin position="121"/>
        <end position="134"/>
    </location>
</feature>
<gene>
    <name evidence="2" type="ORF">scyTo_0025963</name>
</gene>
<comment type="caution">
    <text evidence="2">The sequence shown here is derived from an EMBL/GenBank/DDBJ whole genome shotgun (WGS) entry which is preliminary data.</text>
</comment>
<dbReference type="AlphaFoldDB" id="A0A401QIY6"/>
<dbReference type="EMBL" id="BFAA01144755">
    <property type="protein sequence ID" value="GCB85328.1"/>
    <property type="molecule type" value="Genomic_DNA"/>
</dbReference>
<evidence type="ECO:0000313" key="3">
    <source>
        <dbReference type="Proteomes" id="UP000288216"/>
    </source>
</evidence>
<protein>
    <submittedName>
        <fullName evidence="2">Uncharacterized protein</fullName>
    </submittedName>
</protein>
<reference evidence="2 3" key="1">
    <citation type="journal article" date="2018" name="Nat. Ecol. Evol.">
        <title>Shark genomes provide insights into elasmobranch evolution and the origin of vertebrates.</title>
        <authorList>
            <person name="Hara Y"/>
            <person name="Yamaguchi K"/>
            <person name="Onimaru K"/>
            <person name="Kadota M"/>
            <person name="Koyanagi M"/>
            <person name="Keeley SD"/>
            <person name="Tatsumi K"/>
            <person name="Tanaka K"/>
            <person name="Motone F"/>
            <person name="Kageyama Y"/>
            <person name="Nozu R"/>
            <person name="Adachi N"/>
            <person name="Nishimura O"/>
            <person name="Nakagawa R"/>
            <person name="Tanegashima C"/>
            <person name="Kiyatake I"/>
            <person name="Matsumoto R"/>
            <person name="Murakumo K"/>
            <person name="Nishida K"/>
            <person name="Terakita A"/>
            <person name="Kuratani S"/>
            <person name="Sato K"/>
            <person name="Hyodo S Kuraku.S."/>
        </authorList>
    </citation>
    <scope>NUCLEOTIDE SEQUENCE [LARGE SCALE GENOMIC DNA]</scope>
</reference>
<evidence type="ECO:0000256" key="1">
    <source>
        <dbReference type="SAM" id="MobiDB-lite"/>
    </source>
</evidence>
<dbReference type="OrthoDB" id="6161911at2759"/>
<proteinExistence type="predicted"/>
<feature type="compositionally biased region" description="Basic and acidic residues" evidence="1">
    <location>
        <begin position="81"/>
        <end position="99"/>
    </location>
</feature>
<keyword evidence="3" id="KW-1185">Reference proteome</keyword>
<dbReference type="OMA" id="REPDEVC"/>
<dbReference type="Proteomes" id="UP000288216">
    <property type="component" value="Unassembled WGS sequence"/>
</dbReference>
<feature type="compositionally biased region" description="Basic and acidic residues" evidence="1">
    <location>
        <begin position="188"/>
        <end position="201"/>
    </location>
</feature>
<sequence length="223" mass="23674">MAVVHSAASRDSVTGKSVGAEEEAIPSSDSRSRSDSRSGSDSSSDSSSDSDEETVTEDAGKSAAELPKRLPIHSSPGRAAEQTRERKEVERGGLVREPDEVCQDVNVPESKDSTSTGVSTCEERKAQTGHRESTRQGNRMMASSEICAGDKATVTTPGARSLPITKPVTEESTASSSLKEWLLPAPGERPEPEHKWAKEGTPEAGVPDMAAMPQGTRLFPPQQ</sequence>
<organism evidence="2 3">
    <name type="scientific">Scyliorhinus torazame</name>
    <name type="common">Cloudy catshark</name>
    <name type="synonym">Catulus torazame</name>
    <dbReference type="NCBI Taxonomy" id="75743"/>
    <lineage>
        <taxon>Eukaryota</taxon>
        <taxon>Metazoa</taxon>
        <taxon>Chordata</taxon>
        <taxon>Craniata</taxon>
        <taxon>Vertebrata</taxon>
        <taxon>Chondrichthyes</taxon>
        <taxon>Elasmobranchii</taxon>
        <taxon>Galeomorphii</taxon>
        <taxon>Galeoidea</taxon>
        <taxon>Carcharhiniformes</taxon>
        <taxon>Scyliorhinidae</taxon>
        <taxon>Scyliorhinus</taxon>
    </lineage>
</organism>
<evidence type="ECO:0000313" key="2">
    <source>
        <dbReference type="EMBL" id="GCB85328.1"/>
    </source>
</evidence>